<keyword evidence="9" id="KW-1185">Reference proteome</keyword>
<feature type="domain" description="G-protein coupled receptors family 1 profile" evidence="7">
    <location>
        <begin position="1328"/>
        <end position="1568"/>
    </location>
</feature>
<keyword evidence="5 6" id="KW-0472">Membrane</keyword>
<feature type="transmembrane region" description="Helical" evidence="6">
    <location>
        <begin position="437"/>
        <end position="458"/>
    </location>
</feature>
<feature type="transmembrane region" description="Helical" evidence="6">
    <location>
        <begin position="1134"/>
        <end position="1156"/>
    </location>
</feature>
<dbReference type="Gene3D" id="1.20.1070.10">
    <property type="entry name" value="Rhodopsin 7-helix transmembrane proteins"/>
    <property type="match status" value="7"/>
</dbReference>
<feature type="transmembrane region" description="Helical" evidence="6">
    <location>
        <begin position="1705"/>
        <end position="1733"/>
    </location>
</feature>
<dbReference type="PANTHER" id="PTHR22750">
    <property type="entry name" value="G-PROTEIN COUPLED RECEPTOR"/>
    <property type="match status" value="1"/>
</dbReference>
<feature type="transmembrane region" description="Helical" evidence="6">
    <location>
        <begin position="337"/>
        <end position="362"/>
    </location>
</feature>
<feature type="transmembrane region" description="Helical" evidence="6">
    <location>
        <begin position="1432"/>
        <end position="1452"/>
    </location>
</feature>
<feature type="transmembrane region" description="Helical" evidence="6">
    <location>
        <begin position="69"/>
        <end position="90"/>
    </location>
</feature>
<evidence type="ECO:0000256" key="5">
    <source>
        <dbReference type="ARBA" id="ARBA00023136"/>
    </source>
</evidence>
<evidence type="ECO:0000256" key="3">
    <source>
        <dbReference type="ARBA" id="ARBA00022692"/>
    </source>
</evidence>
<feature type="transmembrane region" description="Helical" evidence="6">
    <location>
        <begin position="880"/>
        <end position="902"/>
    </location>
</feature>
<feature type="domain" description="G-protein coupled receptors family 1 profile" evidence="7">
    <location>
        <begin position="49"/>
        <end position="289"/>
    </location>
</feature>
<evidence type="ECO:0000313" key="8">
    <source>
        <dbReference type="EMBL" id="CAH3169679.1"/>
    </source>
</evidence>
<reference evidence="8 9" key="1">
    <citation type="submission" date="2022-05" db="EMBL/GenBank/DDBJ databases">
        <authorList>
            <consortium name="Genoscope - CEA"/>
            <person name="William W."/>
        </authorList>
    </citation>
    <scope>NUCLEOTIDE SEQUENCE [LARGE SCALE GENOMIC DNA]</scope>
</reference>
<gene>
    <name evidence="8" type="ORF">PLOB_00010246</name>
</gene>
<dbReference type="InterPro" id="IPR000276">
    <property type="entry name" value="GPCR_Rhodpsn"/>
</dbReference>
<accession>A0ABN8QT82</accession>
<evidence type="ECO:0000256" key="4">
    <source>
        <dbReference type="ARBA" id="ARBA00022989"/>
    </source>
</evidence>
<name>A0ABN8QT82_9CNID</name>
<keyword evidence="3 6" id="KW-0812">Transmembrane</keyword>
<feature type="transmembrane region" description="Helical" evidence="6">
    <location>
        <begin position="233"/>
        <end position="253"/>
    </location>
</feature>
<feature type="domain" description="G-protein coupled receptors family 1 profile" evidence="7">
    <location>
        <begin position="1641"/>
        <end position="1881"/>
    </location>
</feature>
<organism evidence="8 9">
    <name type="scientific">Porites lobata</name>
    <dbReference type="NCBI Taxonomy" id="104759"/>
    <lineage>
        <taxon>Eukaryota</taxon>
        <taxon>Metazoa</taxon>
        <taxon>Cnidaria</taxon>
        <taxon>Anthozoa</taxon>
        <taxon>Hexacorallia</taxon>
        <taxon>Scleractinia</taxon>
        <taxon>Fungiina</taxon>
        <taxon>Poritidae</taxon>
        <taxon>Porites</taxon>
    </lineage>
</organism>
<dbReference type="CDD" id="cd00637">
    <property type="entry name" value="7tm_classA_rhodopsin-like"/>
    <property type="match status" value="6"/>
</dbReference>
<dbReference type="EMBL" id="CALNXK010000151">
    <property type="protein sequence ID" value="CAH3169679.1"/>
    <property type="molecule type" value="Genomic_DNA"/>
</dbReference>
<feature type="transmembrane region" description="Helical" evidence="6">
    <location>
        <begin position="1825"/>
        <end position="1843"/>
    </location>
</feature>
<feature type="transmembrane region" description="Helical" evidence="6">
    <location>
        <begin position="1624"/>
        <end position="1649"/>
    </location>
</feature>
<evidence type="ECO:0000256" key="2">
    <source>
        <dbReference type="ARBA" id="ARBA00022475"/>
    </source>
</evidence>
<feature type="transmembrane region" description="Helical" evidence="6">
    <location>
        <begin position="32"/>
        <end position="57"/>
    </location>
</feature>
<feature type="transmembrane region" description="Helical" evidence="6">
    <location>
        <begin position="1311"/>
        <end position="1336"/>
    </location>
</feature>
<feature type="transmembrane region" description="Helical" evidence="6">
    <location>
        <begin position="854"/>
        <end position="874"/>
    </location>
</feature>
<feature type="transmembrane region" description="Helical" evidence="6">
    <location>
        <begin position="635"/>
        <end position="656"/>
    </location>
</feature>
<evidence type="ECO:0000259" key="7">
    <source>
        <dbReference type="PROSITE" id="PS50262"/>
    </source>
</evidence>
<feature type="transmembrane region" description="Helical" evidence="6">
    <location>
        <begin position="1458"/>
        <end position="1476"/>
    </location>
</feature>
<feature type="transmembrane region" description="Helical" evidence="6">
    <location>
        <begin position="516"/>
        <end position="540"/>
    </location>
</feature>
<feature type="transmembrane region" description="Helical" evidence="6">
    <location>
        <begin position="733"/>
        <end position="758"/>
    </location>
</feature>
<feature type="transmembrane region" description="Helical" evidence="6">
    <location>
        <begin position="1024"/>
        <end position="1045"/>
    </location>
</feature>
<feature type="transmembrane region" description="Helical" evidence="6">
    <location>
        <begin position="934"/>
        <end position="954"/>
    </location>
</feature>
<dbReference type="Proteomes" id="UP001159405">
    <property type="component" value="Unassembled WGS sequence"/>
</dbReference>
<feature type="transmembrane region" description="Helical" evidence="6">
    <location>
        <begin position="1348"/>
        <end position="1372"/>
    </location>
</feature>
<feature type="transmembrane region" description="Helical" evidence="6">
    <location>
        <begin position="598"/>
        <end position="623"/>
    </location>
</feature>
<proteinExistence type="predicted"/>
<feature type="transmembrane region" description="Helical" evidence="6">
    <location>
        <begin position="110"/>
        <end position="131"/>
    </location>
</feature>
<feature type="domain" description="G-protein coupled receptors family 1 profile" evidence="7">
    <location>
        <begin position="1004"/>
        <end position="1244"/>
    </location>
</feature>
<comment type="caution">
    <text evidence="8">The sequence shown here is derived from an EMBL/GenBank/DDBJ whole genome shotgun (WGS) entry which is preliminary data.</text>
</comment>
<comment type="subcellular location">
    <subcellularLocation>
        <location evidence="1">Cell membrane</location>
        <topology evidence="1">Multi-pass membrane protein</topology>
    </subcellularLocation>
</comment>
<evidence type="ECO:0000256" key="6">
    <source>
        <dbReference type="SAM" id="Phobius"/>
    </source>
</evidence>
<keyword evidence="4 6" id="KW-1133">Transmembrane helix</keyword>
<dbReference type="SUPFAM" id="SSF81321">
    <property type="entry name" value="Family A G protein-coupled receptor-like"/>
    <property type="match status" value="7"/>
</dbReference>
<feature type="domain" description="G-protein coupled receptors family 1 profile" evidence="7">
    <location>
        <begin position="354"/>
        <end position="572"/>
    </location>
</feature>
<feature type="transmembrane region" description="Helical" evidence="6">
    <location>
        <begin position="1771"/>
        <end position="1789"/>
    </location>
</feature>
<feature type="transmembrane region" description="Helical" evidence="6">
    <location>
        <begin position="273"/>
        <end position="291"/>
    </location>
</feature>
<feature type="transmembrane region" description="Helical" evidence="6">
    <location>
        <begin position="770"/>
        <end position="796"/>
    </location>
</feature>
<feature type="transmembrane region" description="Helical" evidence="6">
    <location>
        <begin position="1745"/>
        <end position="1765"/>
    </location>
</feature>
<feature type="transmembrane region" description="Helical" evidence="6">
    <location>
        <begin position="1108"/>
        <end position="1128"/>
    </location>
</feature>
<dbReference type="PROSITE" id="PS50262">
    <property type="entry name" value="G_PROTEIN_RECEP_F1_2"/>
    <property type="match status" value="6"/>
</dbReference>
<feature type="transmembrane region" description="Helical" evidence="6">
    <location>
        <begin position="464"/>
        <end position="486"/>
    </location>
</feature>
<feature type="transmembrane region" description="Helical" evidence="6">
    <location>
        <begin position="1070"/>
        <end position="1096"/>
    </location>
</feature>
<feature type="domain" description="G-protein coupled receptors family 1 profile" evidence="7">
    <location>
        <begin position="750"/>
        <end position="990"/>
    </location>
</feature>
<dbReference type="InterPro" id="IPR017452">
    <property type="entry name" value="GPCR_Rhodpsn_7TM"/>
</dbReference>
<evidence type="ECO:0000256" key="1">
    <source>
        <dbReference type="ARBA" id="ARBA00004651"/>
    </source>
</evidence>
<sequence length="1904" mass="215329">MAQTNFTEDENQKTFTELWCSAEFLRSVDGELIFLSALNIFLSITAFLGNTLILVALHKETSLHPPSKLLYRNLAITDLCVGIITEPLAVTYLTSVVNRRWDICYYATRAAAFFGNTLGAVSLLTLTAISLDRLLALLLGLRYRQVVTLKRMYITVIGFWILSIAGASTYFWNRYISSWCRYIVATLFLVTSIFAYTKISCSLRRNQVHVQNHVAQGQPNQAIPLNTAPYRKAVYSALWVQLTLIVCYLPYGIAVALTPPKDISLAIYRVNEFTVMLVYLNSSLNPLLYCWKIREVRQAVKETLRQIFRCSIIGSLKKIAGKLWCSAESIRSVDGELILISALNIFLSITAVLGNTLVLLALNKETSLHPPSKLLYRNLAITDLCVGVIAEPVAVNFLAYTSCLVSLLTVTAISVDRLLALLLGLRYRQVVTLKRTCITVIVFWIFSTVGASAAWFWNPLINSMSRYIVVALCLVTTIIAYTKIFFSLRHNQTHNHVAQGQPSQAIPLNIDRYRKAVYSALWVQVTLVICYLPYVLALALTPQRGMHLSIYIARSFTATILYLNSSLNPLLYCLKIKEKTFTELFCSAYFVRGVDDELIFLSALNIFLSIAPFLGNTLILVALHKETSLHPPSKLLYRNLAITDLCVGIIVELLYVTSCTSVDNRAKQSGIEHSSIQKGGVQCNVGAGNIGCMVCAVWYSRGRFDTSTRDDFIKTFGELFSSAEFIRGVDGELIFLSALNIFLSITAFLGNTLTLLALHKETSLHPPSKLLYRNLAITDLCVGIIVQPLNLAHWISVVTERWSICYYALQGTRFSGYTLCAVSLLTSTAISVDRLLALLLGLRYRQVVTLRRTCITAIGFWILPMVASSTLFWNSPIRSWCQYMGTVLCLVTTIFAYTKIFFSLRHNQIHVQNHVDQIEPSQAISLNIARYKKAVYSAMWVQGTLVACYVPYVITVALTPQRRMTLSVYLSRQFTATLLYLNSSLNPLLYCLKIREVRQAVKETLRQLLFALHKETSLRPSSKLLYRNLALTDLCVGIIVEPLYVTNWTSIVKERWDICYYSLRTATFSGYTLCVVSALTLTAISVDRLLALLLGLRYRQVVTLRRTRITVIGFWILSIVGASTIIWNLLIFTWYQYIVAALCPVTTIFAYTKIFFTLRHNQIHVQNHVAQGQPRQAIPLNIARYRKAVYSTLWVQGTMVVCYLPFTIAVALMPQRGIPISAYRAWHLTATLVYLNSSLNPLLYCWKISEVRQAVKETLRQLFCRSSYPFVHLVSSQRNMALTNFTKDENQKTFKELVCSAEFFRGVDSELIFLSAINIFLSITAFLGNTLILVALHMETSLHPPSKLLYRNLAITDLCVGIIVEPLHVTYWTSVVKERWDICYYSLRTGAFSGYTLCVVSALTLTAISVDRLLALLLGLRYRQVVTLRRTRITVIGFWILSVVGASTIIWSLFITTWYLHIVAAFCVVTIIFSYTKIFCTLRHNQIHVQNHVAQGQPSQAIPLNIARYRKAVYSALWVQGTFVVCYLPFTIAVALMPQRGIPISAYRAWHFTATLVYLNSSLNPLLYCWKISEVREAVKETLRQLFCRSSYMAQTNVTEDENQKTFTELWCSAEFLRSVDGELIFLSALNIFLSITAFLGNTLILVALHGETSLHPPSKLLYRNLAITDLCVGIIVEPLHVTYWTSVVKERWDICYYSLRTGAFLAYTLCVVSALTLTAISVDRLLALLLGLRYRQVVTLRRTSITVIGFWILSIVGASTMIWSLFINTWYLRIVTAFCVVTIIFAYTKIFCTLRHNQIHVQNHVAQGQPSQAIPLNIARYRKAVYSALWVQGTFVVCYLPFSTAVALMPQRGIPISAYRAWQFTATLVYLNSSLNPLLYCWKISEVREAVKETLRQLFGRSS</sequence>
<feature type="transmembrane region" description="Helical" evidence="6">
    <location>
        <begin position="1193"/>
        <end position="1213"/>
    </location>
</feature>
<feature type="transmembrane region" description="Helical" evidence="6">
    <location>
        <begin position="1516"/>
        <end position="1537"/>
    </location>
</feature>
<feature type="transmembrane region" description="Helical" evidence="6">
    <location>
        <begin position="152"/>
        <end position="173"/>
    </location>
</feature>
<dbReference type="Pfam" id="PF00001">
    <property type="entry name" value="7tm_1"/>
    <property type="match status" value="7"/>
</dbReference>
<dbReference type="PRINTS" id="PR00237">
    <property type="entry name" value="GPCRRHODOPSN"/>
</dbReference>
<feature type="transmembrane region" description="Helical" evidence="6">
    <location>
        <begin position="974"/>
        <end position="992"/>
    </location>
</feature>
<protein>
    <recommendedName>
        <fullName evidence="7">G-protein coupled receptors family 1 profile domain-containing protein</fullName>
    </recommendedName>
</protein>
<keyword evidence="2" id="KW-1003">Cell membrane</keyword>
<evidence type="ECO:0000313" key="9">
    <source>
        <dbReference type="Proteomes" id="UP001159405"/>
    </source>
</evidence>
<feature type="transmembrane region" description="Helical" evidence="6">
    <location>
        <begin position="397"/>
        <end position="425"/>
    </location>
</feature>